<comment type="caution">
    <text evidence="9">Lacks conserved residue(s) required for the propagation of feature annotation.</text>
</comment>
<keyword evidence="11" id="KW-1185">Reference proteome</keyword>
<dbReference type="InterPro" id="IPR004686">
    <property type="entry name" value="Mtc"/>
</dbReference>
<evidence type="ECO:0000256" key="9">
    <source>
        <dbReference type="RuleBase" id="RU362000"/>
    </source>
</evidence>
<organism evidence="10 11">
    <name type="scientific">Bemisia tabaci</name>
    <name type="common">Sweetpotato whitefly</name>
    <name type="synonym">Aleurodes tabaci</name>
    <dbReference type="NCBI Taxonomy" id="7038"/>
    <lineage>
        <taxon>Eukaryota</taxon>
        <taxon>Metazoa</taxon>
        <taxon>Ecdysozoa</taxon>
        <taxon>Arthropoda</taxon>
        <taxon>Hexapoda</taxon>
        <taxon>Insecta</taxon>
        <taxon>Pterygota</taxon>
        <taxon>Neoptera</taxon>
        <taxon>Paraneoptera</taxon>
        <taxon>Hemiptera</taxon>
        <taxon>Sternorrhyncha</taxon>
        <taxon>Aleyrodoidea</taxon>
        <taxon>Aleyrodidae</taxon>
        <taxon>Aleyrodinae</taxon>
        <taxon>Bemisia</taxon>
    </lineage>
</organism>
<gene>
    <name evidence="10" type="ORF">BEMITA_LOCUS7044</name>
</gene>
<dbReference type="GO" id="GO:0015075">
    <property type="term" value="F:monoatomic ion transmembrane transporter activity"/>
    <property type="evidence" value="ECO:0007669"/>
    <property type="project" value="InterPro"/>
</dbReference>
<keyword evidence="6 9" id="KW-1133">Transmembrane helix</keyword>
<evidence type="ECO:0000256" key="6">
    <source>
        <dbReference type="ARBA" id="ARBA00022989"/>
    </source>
</evidence>
<dbReference type="NCBIfam" id="TIGR00798">
    <property type="entry name" value="mtc"/>
    <property type="match status" value="1"/>
</dbReference>
<evidence type="ECO:0000313" key="10">
    <source>
        <dbReference type="EMBL" id="CAH0388103.1"/>
    </source>
</evidence>
<feature type="transmembrane region" description="Helical" evidence="9">
    <location>
        <begin position="233"/>
        <end position="254"/>
    </location>
</feature>
<keyword evidence="8 9" id="KW-0472">Membrane</keyword>
<evidence type="ECO:0000256" key="1">
    <source>
        <dbReference type="ARBA" id="ARBA00004225"/>
    </source>
</evidence>
<dbReference type="GO" id="GO:0140300">
    <property type="term" value="P:serine import into mitochondrion"/>
    <property type="evidence" value="ECO:0007669"/>
    <property type="project" value="TreeGrafter"/>
</dbReference>
<evidence type="ECO:0000256" key="2">
    <source>
        <dbReference type="ARBA" id="ARBA00005974"/>
    </source>
</evidence>
<keyword evidence="3" id="KW-0813">Transport</keyword>
<keyword evidence="4 9" id="KW-0812">Transmembrane</keyword>
<evidence type="ECO:0000256" key="8">
    <source>
        <dbReference type="ARBA" id="ARBA00023136"/>
    </source>
</evidence>
<dbReference type="GO" id="GO:0005743">
    <property type="term" value="C:mitochondrial inner membrane"/>
    <property type="evidence" value="ECO:0007669"/>
    <property type="project" value="TreeGrafter"/>
</dbReference>
<accession>A0A9P0F1L9</accession>
<feature type="transmembrane region" description="Helical" evidence="9">
    <location>
        <begin position="274"/>
        <end position="294"/>
    </location>
</feature>
<dbReference type="PANTHER" id="PTHR11153">
    <property type="entry name" value="SIDEROFLEXIN"/>
    <property type="match status" value="1"/>
</dbReference>
<keyword evidence="7 9" id="KW-0496">Mitochondrion</keyword>
<evidence type="ECO:0000256" key="3">
    <source>
        <dbReference type="ARBA" id="ARBA00022448"/>
    </source>
</evidence>
<dbReference type="Pfam" id="PF03820">
    <property type="entry name" value="SFXNs"/>
    <property type="match status" value="1"/>
</dbReference>
<name>A0A9P0F1L9_BEMTA</name>
<dbReference type="Proteomes" id="UP001152759">
    <property type="component" value="Chromosome 4"/>
</dbReference>
<comment type="similarity">
    <text evidence="2 9">Belongs to the sideroflexin family.</text>
</comment>
<evidence type="ECO:0000256" key="5">
    <source>
        <dbReference type="ARBA" id="ARBA00022970"/>
    </source>
</evidence>
<dbReference type="AlphaFoldDB" id="A0A9P0F1L9"/>
<dbReference type="PANTHER" id="PTHR11153:SF14">
    <property type="entry name" value="SIDEROFLEXIN-2"/>
    <property type="match status" value="1"/>
</dbReference>
<evidence type="ECO:0000313" key="11">
    <source>
        <dbReference type="Proteomes" id="UP001152759"/>
    </source>
</evidence>
<proteinExistence type="inferred from homology"/>
<sequence length="334" mass="37146">MMSKQSATGSSDRIDIEASPWDLDTYVGRVKYFAWVTDPRLCFLPDKQYEEAKVLRNLYKEGKEPAGTTKEEVMNAKRLYESAFHPDTGDKQNVFGRMSFQMPGGMLVTGAMLAFYKSTPQVVFWQWVNQSFNAYVNYTNRNAKSPLSTTQLATAYSSATLSACLTAINLKKFLAKKSSNPILQRFVPFFAVAAANAVNIPLMRQNEIITGVDVSDKNSNVVGSSRIAAVKGISLVVLSRIIMCSPGMLILPIFTERLEKNPWLKAQKWFSPVFQTLGCGVCLIFMVPLACALFPQNCSISINTLKTLDSAAYEEIKKNTKGELPSKVYFNKGL</sequence>
<evidence type="ECO:0000256" key="4">
    <source>
        <dbReference type="ARBA" id="ARBA00022692"/>
    </source>
</evidence>
<keyword evidence="5" id="KW-0029">Amino-acid transport</keyword>
<comment type="subcellular location">
    <subcellularLocation>
        <location evidence="1 9">Mitochondrion membrane</location>
        <topology evidence="1 9">Multi-pass membrane protein</topology>
    </subcellularLocation>
</comment>
<dbReference type="EMBL" id="OU963865">
    <property type="protein sequence ID" value="CAH0388103.1"/>
    <property type="molecule type" value="Genomic_DNA"/>
</dbReference>
<reference evidence="10" key="1">
    <citation type="submission" date="2021-12" db="EMBL/GenBank/DDBJ databases">
        <authorList>
            <person name="King R."/>
        </authorList>
    </citation>
    <scope>NUCLEOTIDE SEQUENCE</scope>
</reference>
<evidence type="ECO:0000256" key="7">
    <source>
        <dbReference type="ARBA" id="ARBA00023128"/>
    </source>
</evidence>
<protein>
    <recommendedName>
        <fullName evidence="9">Sidoreflexin</fullName>
    </recommendedName>
</protein>